<evidence type="ECO:0000313" key="7">
    <source>
        <dbReference type="EMBL" id="MBD2863965.1"/>
    </source>
</evidence>
<dbReference type="InterPro" id="IPR004498">
    <property type="entry name" value="Ribosomal_PrmA_MeTrfase"/>
</dbReference>
<feature type="binding site" evidence="6">
    <location>
        <position position="184"/>
    </location>
    <ligand>
        <name>S-adenosyl-L-methionine</name>
        <dbReference type="ChEBI" id="CHEBI:59789"/>
    </ligand>
</feature>
<organism evidence="7 8">
    <name type="scientific">Paenibacillus oceani</name>
    <dbReference type="NCBI Taxonomy" id="2772510"/>
    <lineage>
        <taxon>Bacteria</taxon>
        <taxon>Bacillati</taxon>
        <taxon>Bacillota</taxon>
        <taxon>Bacilli</taxon>
        <taxon>Bacillales</taxon>
        <taxon>Paenibacillaceae</taxon>
        <taxon>Paenibacillus</taxon>
    </lineage>
</organism>
<feature type="binding site" evidence="6">
    <location>
        <position position="206"/>
    </location>
    <ligand>
        <name>S-adenosyl-L-methionine</name>
        <dbReference type="ChEBI" id="CHEBI:59789"/>
    </ligand>
</feature>
<keyword evidence="7" id="KW-0689">Ribosomal protein</keyword>
<dbReference type="AlphaFoldDB" id="A0A927CDS6"/>
<comment type="caution">
    <text evidence="7">The sequence shown here is derived from an EMBL/GenBank/DDBJ whole genome shotgun (WGS) entry which is preliminary data.</text>
</comment>
<name>A0A927CDS6_9BACL</name>
<accession>A0A927CDS6</accession>
<keyword evidence="7" id="KW-0687">Ribonucleoprotein</keyword>
<dbReference type="GO" id="GO:0008276">
    <property type="term" value="F:protein methyltransferase activity"/>
    <property type="evidence" value="ECO:0007669"/>
    <property type="project" value="UniProtKB-UniRule"/>
</dbReference>
<evidence type="ECO:0000256" key="1">
    <source>
        <dbReference type="ARBA" id="ARBA00009741"/>
    </source>
</evidence>
<protein>
    <recommendedName>
        <fullName evidence="6">Ribosomal protein L11 methyltransferase</fullName>
        <shortName evidence="6">L11 Mtase</shortName>
        <ecNumber evidence="6">2.1.1.-</ecNumber>
    </recommendedName>
</protein>
<dbReference type="GO" id="GO:0032259">
    <property type="term" value="P:methylation"/>
    <property type="evidence" value="ECO:0007669"/>
    <property type="project" value="UniProtKB-KW"/>
</dbReference>
<keyword evidence="2 6" id="KW-0963">Cytoplasm</keyword>
<comment type="catalytic activity">
    <reaction evidence="6">
        <text>L-lysyl-[protein] + 3 S-adenosyl-L-methionine = N(6),N(6),N(6)-trimethyl-L-lysyl-[protein] + 3 S-adenosyl-L-homocysteine + 3 H(+)</text>
        <dbReference type="Rhea" id="RHEA:54192"/>
        <dbReference type="Rhea" id="RHEA-COMP:9752"/>
        <dbReference type="Rhea" id="RHEA-COMP:13826"/>
        <dbReference type="ChEBI" id="CHEBI:15378"/>
        <dbReference type="ChEBI" id="CHEBI:29969"/>
        <dbReference type="ChEBI" id="CHEBI:57856"/>
        <dbReference type="ChEBI" id="CHEBI:59789"/>
        <dbReference type="ChEBI" id="CHEBI:61961"/>
    </reaction>
</comment>
<dbReference type="Proteomes" id="UP000639396">
    <property type="component" value="Unassembled WGS sequence"/>
</dbReference>
<comment type="subcellular location">
    <subcellularLocation>
        <location evidence="6">Cytoplasm</location>
    </subcellularLocation>
</comment>
<comment type="similarity">
    <text evidence="1 6">Belongs to the methyltransferase superfamily. PrmA family.</text>
</comment>
<keyword evidence="4 6" id="KW-0808">Transferase</keyword>
<keyword evidence="8" id="KW-1185">Reference proteome</keyword>
<sequence>MRWQEISIHTREEVGELIASGFHELGAGGVTIEESGTLNKERDTSYGQLYDTPLNDIPEGEAVIQAYFAEPENIDELIAQISEHVRFVRDELGYDVGKAEITTREVDEEDWAHGWKQYYKPMRISNRLTIKPTWETYEKESDDEIILELDPGMAFGTGTHPTTSLCLRLLEEYVMPDAELIDVGTGSGVLAIAAAKLGARRVLALDLDPVAVKNASENVELNGLSGQIDVMESDLLGILRSAEAASSGGEGAAAPAFGVRLPVQLVVANILAEIILLFTKDVYDVMGSGGTYLTSGIYKDKEQAVSAGLTEAGFEIERVERDQDWVAIVAKKR</sequence>
<dbReference type="CDD" id="cd02440">
    <property type="entry name" value="AdoMet_MTases"/>
    <property type="match status" value="1"/>
</dbReference>
<evidence type="ECO:0000256" key="6">
    <source>
        <dbReference type="HAMAP-Rule" id="MF_00735"/>
    </source>
</evidence>
<evidence type="ECO:0000256" key="4">
    <source>
        <dbReference type="ARBA" id="ARBA00022679"/>
    </source>
</evidence>
<keyword evidence="3 6" id="KW-0489">Methyltransferase</keyword>
<evidence type="ECO:0000256" key="2">
    <source>
        <dbReference type="ARBA" id="ARBA00022490"/>
    </source>
</evidence>
<dbReference type="Pfam" id="PF06325">
    <property type="entry name" value="PrmA"/>
    <property type="match status" value="1"/>
</dbReference>
<reference evidence="7" key="1">
    <citation type="submission" date="2020-09" db="EMBL/GenBank/DDBJ databases">
        <title>A novel bacterium of genus Paenibacillus, isolated from South China Sea.</title>
        <authorList>
            <person name="Huang H."/>
            <person name="Mo K."/>
            <person name="Hu Y."/>
        </authorList>
    </citation>
    <scope>NUCLEOTIDE SEQUENCE</scope>
    <source>
        <strain evidence="7">IB182363</strain>
    </source>
</reference>
<proteinExistence type="inferred from homology"/>
<feature type="binding site" evidence="6">
    <location>
        <position position="163"/>
    </location>
    <ligand>
        <name>S-adenosyl-L-methionine</name>
        <dbReference type="ChEBI" id="CHEBI:59789"/>
    </ligand>
</feature>
<dbReference type="GO" id="GO:0005737">
    <property type="term" value="C:cytoplasm"/>
    <property type="evidence" value="ECO:0007669"/>
    <property type="project" value="UniProtKB-SubCell"/>
</dbReference>
<gene>
    <name evidence="6 7" type="primary">prmA</name>
    <name evidence="7" type="ORF">IDH45_18400</name>
</gene>
<dbReference type="InterPro" id="IPR050078">
    <property type="entry name" value="Ribosomal_L11_MeTrfase_PrmA"/>
</dbReference>
<dbReference type="SUPFAM" id="SSF53335">
    <property type="entry name" value="S-adenosyl-L-methionine-dependent methyltransferases"/>
    <property type="match status" value="1"/>
</dbReference>
<dbReference type="PANTHER" id="PTHR43648">
    <property type="entry name" value="ELECTRON TRANSFER FLAVOPROTEIN BETA SUBUNIT LYSINE METHYLTRANSFERASE"/>
    <property type="match status" value="1"/>
</dbReference>
<dbReference type="GO" id="GO:0005840">
    <property type="term" value="C:ribosome"/>
    <property type="evidence" value="ECO:0007669"/>
    <property type="project" value="UniProtKB-KW"/>
</dbReference>
<comment type="function">
    <text evidence="6">Methylates ribosomal protein L11.</text>
</comment>
<evidence type="ECO:0000256" key="3">
    <source>
        <dbReference type="ARBA" id="ARBA00022603"/>
    </source>
</evidence>
<dbReference type="EC" id="2.1.1.-" evidence="6"/>
<keyword evidence="5 6" id="KW-0949">S-adenosyl-L-methionine</keyword>
<evidence type="ECO:0000256" key="5">
    <source>
        <dbReference type="ARBA" id="ARBA00022691"/>
    </source>
</evidence>
<dbReference type="Gene3D" id="3.40.50.150">
    <property type="entry name" value="Vaccinia Virus protein VP39"/>
    <property type="match status" value="1"/>
</dbReference>
<dbReference type="InterPro" id="IPR029063">
    <property type="entry name" value="SAM-dependent_MTases_sf"/>
</dbReference>
<dbReference type="HAMAP" id="MF_00735">
    <property type="entry name" value="Methyltr_PrmA"/>
    <property type="match status" value="1"/>
</dbReference>
<dbReference type="EMBL" id="JACXJA010000024">
    <property type="protein sequence ID" value="MBD2863965.1"/>
    <property type="molecule type" value="Genomic_DNA"/>
</dbReference>
<evidence type="ECO:0000313" key="8">
    <source>
        <dbReference type="Proteomes" id="UP000639396"/>
    </source>
</evidence>
<dbReference type="NCBIfam" id="TIGR00406">
    <property type="entry name" value="prmA"/>
    <property type="match status" value="1"/>
</dbReference>
<dbReference type="PIRSF" id="PIRSF000401">
    <property type="entry name" value="RPL11_MTase"/>
    <property type="match status" value="1"/>
</dbReference>
<feature type="binding site" evidence="6">
    <location>
        <position position="269"/>
    </location>
    <ligand>
        <name>S-adenosyl-L-methionine</name>
        <dbReference type="ChEBI" id="CHEBI:59789"/>
    </ligand>
</feature>
<dbReference type="PANTHER" id="PTHR43648:SF1">
    <property type="entry name" value="ELECTRON TRANSFER FLAVOPROTEIN BETA SUBUNIT LYSINE METHYLTRANSFERASE"/>
    <property type="match status" value="1"/>
</dbReference>
<dbReference type="RefSeq" id="WP_190929593.1">
    <property type="nucleotide sequence ID" value="NZ_JACXJA010000024.1"/>
</dbReference>